<feature type="compositionally biased region" description="Polar residues" evidence="1">
    <location>
        <begin position="182"/>
        <end position="192"/>
    </location>
</feature>
<dbReference type="EMBL" id="CAJVPI010000140">
    <property type="protein sequence ID" value="CAG8488169.1"/>
    <property type="molecule type" value="Genomic_DNA"/>
</dbReference>
<dbReference type="OrthoDB" id="10558351at2759"/>
<feature type="compositionally biased region" description="Polar residues" evidence="1">
    <location>
        <begin position="281"/>
        <end position="293"/>
    </location>
</feature>
<comment type="caution">
    <text evidence="2">The sequence shown here is derived from an EMBL/GenBank/DDBJ whole genome shotgun (WGS) entry which is preliminary data.</text>
</comment>
<reference evidence="2" key="1">
    <citation type="submission" date="2021-06" db="EMBL/GenBank/DDBJ databases">
        <authorList>
            <person name="Kallberg Y."/>
            <person name="Tangrot J."/>
            <person name="Rosling A."/>
        </authorList>
    </citation>
    <scope>NUCLEOTIDE SEQUENCE</scope>
    <source>
        <strain evidence="2">BR232B</strain>
    </source>
</reference>
<organism evidence="2 3">
    <name type="scientific">Paraglomus brasilianum</name>
    <dbReference type="NCBI Taxonomy" id="144538"/>
    <lineage>
        <taxon>Eukaryota</taxon>
        <taxon>Fungi</taxon>
        <taxon>Fungi incertae sedis</taxon>
        <taxon>Mucoromycota</taxon>
        <taxon>Glomeromycotina</taxon>
        <taxon>Glomeromycetes</taxon>
        <taxon>Paraglomerales</taxon>
        <taxon>Paraglomeraceae</taxon>
        <taxon>Paraglomus</taxon>
    </lineage>
</organism>
<feature type="region of interest" description="Disordered" evidence="1">
    <location>
        <begin position="353"/>
        <end position="423"/>
    </location>
</feature>
<proteinExistence type="predicted"/>
<evidence type="ECO:0000256" key="1">
    <source>
        <dbReference type="SAM" id="MobiDB-lite"/>
    </source>
</evidence>
<evidence type="ECO:0000313" key="2">
    <source>
        <dbReference type="EMBL" id="CAG8488169.1"/>
    </source>
</evidence>
<feature type="region of interest" description="Disordered" evidence="1">
    <location>
        <begin position="251"/>
        <end position="297"/>
    </location>
</feature>
<feature type="compositionally biased region" description="Polar residues" evidence="1">
    <location>
        <begin position="403"/>
        <end position="413"/>
    </location>
</feature>
<feature type="compositionally biased region" description="Acidic residues" evidence="1">
    <location>
        <begin position="45"/>
        <end position="54"/>
    </location>
</feature>
<dbReference type="Proteomes" id="UP000789739">
    <property type="component" value="Unassembled WGS sequence"/>
</dbReference>
<feature type="compositionally biased region" description="Polar residues" evidence="1">
    <location>
        <begin position="22"/>
        <end position="42"/>
    </location>
</feature>
<protein>
    <submittedName>
        <fullName evidence="2">11782_t:CDS:1</fullName>
    </submittedName>
</protein>
<feature type="compositionally biased region" description="Low complexity" evidence="1">
    <location>
        <begin position="251"/>
        <end position="280"/>
    </location>
</feature>
<feature type="region of interest" description="Disordered" evidence="1">
    <location>
        <begin position="18"/>
        <end position="62"/>
    </location>
</feature>
<feature type="region of interest" description="Disordered" evidence="1">
    <location>
        <begin position="179"/>
        <end position="217"/>
    </location>
</feature>
<feature type="compositionally biased region" description="Acidic residues" evidence="1">
    <location>
        <begin position="414"/>
        <end position="423"/>
    </location>
</feature>
<accession>A0A9N8WKT0</accession>
<name>A0A9N8WKT0_9GLOM</name>
<keyword evidence="3" id="KW-1185">Reference proteome</keyword>
<feature type="compositionally biased region" description="Low complexity" evidence="1">
    <location>
        <begin position="199"/>
        <end position="209"/>
    </location>
</feature>
<gene>
    <name evidence="2" type="ORF">PBRASI_LOCUS1955</name>
</gene>
<feature type="region of interest" description="Disordered" evidence="1">
    <location>
        <begin position="100"/>
        <end position="156"/>
    </location>
</feature>
<evidence type="ECO:0000313" key="3">
    <source>
        <dbReference type="Proteomes" id="UP000789739"/>
    </source>
</evidence>
<sequence length="463" mass="50139">MYRKAPLFTTTTRITVIEDGKTSQSQDYQWDQGEASGSNNSNGDGFDESSEGESSETGTKIAGVKRKLVDEVIVIDGDDEDSILSKKTKRLVEDDSQIILIETDEEGDENSSTSEEYVSFDESYHSESDSEDMEGTRRRITKTKITPISEPSLHLNGDLPSESFFAKLIAQSKELLKRRINSGKTTSTNSEASMDDHSSPPSSAAQSLSGKSNGRNFARRTRGVSSMLYLPNIETVSNAALAASSIARIKTAASNSSPSRTSRTSSAVPTPTRPSPSTTPIHQSPSTPTSPKAESSGVMPMEIDAVEAYITVSFSMAIDACKNAGTLSVDQSFCNFLVKKVYLDGWQRYLATGGEVKPNPMSSLASSSSAGQWGDDGYKWPKTRKPLDSISISDDEGDDDGNHTITNLHSDNSSEGDAERDDVDMDGAKSTRLEAFVIIDHPGEVPIVTTRPRLQRKNLTRGN</sequence>
<dbReference type="AlphaFoldDB" id="A0A9N8WKT0"/>